<organism evidence="1 2">
    <name type="scientific">Nitrosococcus halophilus (strain Nc4)</name>
    <dbReference type="NCBI Taxonomy" id="472759"/>
    <lineage>
        <taxon>Bacteria</taxon>
        <taxon>Pseudomonadati</taxon>
        <taxon>Pseudomonadota</taxon>
        <taxon>Gammaproteobacteria</taxon>
        <taxon>Chromatiales</taxon>
        <taxon>Chromatiaceae</taxon>
        <taxon>Nitrosococcus</taxon>
    </lineage>
</organism>
<evidence type="ECO:0000313" key="1">
    <source>
        <dbReference type="EMBL" id="ADE16601.1"/>
    </source>
</evidence>
<dbReference type="KEGG" id="nhl:Nhal_3578"/>
<name>D5C213_NITHN</name>
<keyword evidence="2" id="KW-1185">Reference proteome</keyword>
<sequence length="44" mass="5127">MVTEFFDKPAKVEARLETLCHIIKPGHVVCWPARTIVEDRQQYA</sequence>
<dbReference type="STRING" id="472759.Nhal_3578"/>
<gene>
    <name evidence="1" type="ordered locus">Nhal_3578</name>
</gene>
<dbReference type="Proteomes" id="UP000001844">
    <property type="component" value="Chromosome"/>
</dbReference>
<dbReference type="EMBL" id="CP001798">
    <property type="protein sequence ID" value="ADE16601.1"/>
    <property type="molecule type" value="Genomic_DNA"/>
</dbReference>
<dbReference type="HOGENOM" id="CLU_3219178_0_0_6"/>
<accession>D5C213</accession>
<proteinExistence type="predicted"/>
<reference evidence="2" key="1">
    <citation type="submission" date="2010-04" db="EMBL/GenBank/DDBJ databases">
        <title>Complete genome sequence of Nitrosococcus halophilus Nc4, a salt-adapted, aerobic obligate ammonia-oxidizing sulfur purple bacterium.</title>
        <authorList>
            <consortium name="US DOE Joint Genome Institute"/>
            <person name="Campbell M.A."/>
            <person name="Malfatti S.A."/>
            <person name="Chain P.S.G."/>
            <person name="Heidelberg J.F."/>
            <person name="Ward B.B."/>
            <person name="Klotz M.G."/>
        </authorList>
    </citation>
    <scope>NUCLEOTIDE SEQUENCE [LARGE SCALE GENOMIC DNA]</scope>
    <source>
        <strain evidence="2">Nc4</strain>
    </source>
</reference>
<protein>
    <submittedName>
        <fullName evidence="1">Uncharacterized protein</fullName>
    </submittedName>
</protein>
<dbReference type="AlphaFoldDB" id="D5C213"/>
<evidence type="ECO:0000313" key="2">
    <source>
        <dbReference type="Proteomes" id="UP000001844"/>
    </source>
</evidence>